<keyword evidence="5" id="KW-1185">Reference proteome</keyword>
<dbReference type="InterPro" id="IPR051681">
    <property type="entry name" value="Ser/Thr_Kinases-Pseudokinases"/>
</dbReference>
<reference evidence="4" key="1">
    <citation type="submission" date="2021-06" db="EMBL/GenBank/DDBJ databases">
        <authorList>
            <person name="Kallberg Y."/>
            <person name="Tangrot J."/>
            <person name="Rosling A."/>
        </authorList>
    </citation>
    <scope>NUCLEOTIDE SEQUENCE</scope>
    <source>
        <strain evidence="4">FL130A</strain>
    </source>
</reference>
<organism evidence="4 5">
    <name type="scientific">Ambispora leptoticha</name>
    <dbReference type="NCBI Taxonomy" id="144679"/>
    <lineage>
        <taxon>Eukaryota</taxon>
        <taxon>Fungi</taxon>
        <taxon>Fungi incertae sedis</taxon>
        <taxon>Mucoromycota</taxon>
        <taxon>Glomeromycotina</taxon>
        <taxon>Glomeromycetes</taxon>
        <taxon>Archaeosporales</taxon>
        <taxon>Ambisporaceae</taxon>
        <taxon>Ambispora</taxon>
    </lineage>
</organism>
<dbReference type="EMBL" id="CAJVPS010009590">
    <property type="protein sequence ID" value="CAG8651481.1"/>
    <property type="molecule type" value="Genomic_DNA"/>
</dbReference>
<dbReference type="InterPro" id="IPR000719">
    <property type="entry name" value="Prot_kinase_dom"/>
</dbReference>
<name>A0A9N9H1R1_9GLOM</name>
<evidence type="ECO:0000259" key="3">
    <source>
        <dbReference type="PROSITE" id="PS50011"/>
    </source>
</evidence>
<proteinExistence type="predicted"/>
<evidence type="ECO:0000313" key="5">
    <source>
        <dbReference type="Proteomes" id="UP000789508"/>
    </source>
</evidence>
<dbReference type="Gene3D" id="1.10.510.10">
    <property type="entry name" value="Transferase(Phosphotransferase) domain 1"/>
    <property type="match status" value="1"/>
</dbReference>
<gene>
    <name evidence="4" type="ORF">ALEPTO_LOCUS10026</name>
</gene>
<dbReference type="Proteomes" id="UP000789508">
    <property type="component" value="Unassembled WGS sequence"/>
</dbReference>
<accession>A0A9N9H1R1</accession>
<evidence type="ECO:0000256" key="1">
    <source>
        <dbReference type="ARBA" id="ARBA00022741"/>
    </source>
</evidence>
<dbReference type="SUPFAM" id="SSF56112">
    <property type="entry name" value="Protein kinase-like (PK-like)"/>
    <property type="match status" value="1"/>
</dbReference>
<keyword evidence="2" id="KW-0067">ATP-binding</keyword>
<dbReference type="PROSITE" id="PS50011">
    <property type="entry name" value="PROTEIN_KINASE_DOM"/>
    <property type="match status" value="1"/>
</dbReference>
<dbReference type="PANTHER" id="PTHR44329">
    <property type="entry name" value="SERINE/THREONINE-PROTEIN KINASE TNNI3K-RELATED"/>
    <property type="match status" value="1"/>
</dbReference>
<keyword evidence="1" id="KW-0547">Nucleotide-binding</keyword>
<dbReference type="Pfam" id="PF07714">
    <property type="entry name" value="PK_Tyr_Ser-Thr"/>
    <property type="match status" value="1"/>
</dbReference>
<dbReference type="InterPro" id="IPR001245">
    <property type="entry name" value="Ser-Thr/Tyr_kinase_cat_dom"/>
</dbReference>
<dbReference type="PANTHER" id="PTHR44329:SF298">
    <property type="entry name" value="MIXED LINEAGE KINASE DOMAIN-LIKE PROTEIN"/>
    <property type="match status" value="1"/>
</dbReference>
<evidence type="ECO:0000256" key="2">
    <source>
        <dbReference type="ARBA" id="ARBA00022840"/>
    </source>
</evidence>
<dbReference type="AlphaFoldDB" id="A0A9N9H1R1"/>
<protein>
    <submittedName>
        <fullName evidence="4">730_t:CDS:1</fullName>
    </submittedName>
</protein>
<dbReference type="InterPro" id="IPR011009">
    <property type="entry name" value="Kinase-like_dom_sf"/>
</dbReference>
<evidence type="ECO:0000313" key="4">
    <source>
        <dbReference type="EMBL" id="CAG8651481.1"/>
    </source>
</evidence>
<sequence>MLNIKKTCSRKLFRNCEHRKMSKNLEPNIANTIKISSVKPIDQQKDGPKYGLCPACGGPKTSSNWCPPCHSKLLLKENPGWTSGDKNLDDFIKQTIIDARRSYDYLEWIPYENFKNIKLIGRGGFATAYFATRTNCLKGHFTWDAKEKKYVREHFPDYDIALKCYHDRDNIAADFLNEVKTHHKCMMLQENGFLQCYGISKNPETGQFIIVLDYAPHGNLRQFLIENHKNLKWVDGLSMATKIAKDLKIIHEAGLIHCDFHSGNVLKLTSNPRVSDFGLSRLDEDYIPKDGVYGVIPYVAPEVLRGKSYRKPSDVYSFGIIMCEISSGKPAFYNVSHDFQLILQICNGLRPKASARTPKCYLDLMRRCLDDKPEKRPTAAEIYETCLAWYNDADTYQQFLSADKINTSSDEDEDQITFTHDKDIYSSRFVPYITTQHDFCTDDDFGRIILNN</sequence>
<feature type="domain" description="Protein kinase" evidence="3">
    <location>
        <begin position="114"/>
        <end position="390"/>
    </location>
</feature>
<dbReference type="GO" id="GO:0005524">
    <property type="term" value="F:ATP binding"/>
    <property type="evidence" value="ECO:0007669"/>
    <property type="project" value="UniProtKB-KW"/>
</dbReference>
<comment type="caution">
    <text evidence="4">The sequence shown here is derived from an EMBL/GenBank/DDBJ whole genome shotgun (WGS) entry which is preliminary data.</text>
</comment>
<dbReference type="GO" id="GO:0004674">
    <property type="term" value="F:protein serine/threonine kinase activity"/>
    <property type="evidence" value="ECO:0007669"/>
    <property type="project" value="TreeGrafter"/>
</dbReference>
<dbReference type="OrthoDB" id="4062651at2759"/>